<accession>W6RBB6</accession>
<gene>
    <name evidence="1" type="ORF">LPU83_1956</name>
</gene>
<evidence type="ECO:0000313" key="1">
    <source>
        <dbReference type="EMBL" id="CDM57615.1"/>
    </source>
</evidence>
<dbReference type="PATRIC" id="fig|348824.6.peg.2104"/>
<dbReference type="EMBL" id="HG916852">
    <property type="protein sequence ID" value="CDM57615.1"/>
    <property type="molecule type" value="Genomic_DNA"/>
</dbReference>
<keyword evidence="2" id="KW-1185">Reference proteome</keyword>
<dbReference type="AlphaFoldDB" id="W6RBB6"/>
<dbReference type="Proteomes" id="UP000019443">
    <property type="component" value="Chromosome"/>
</dbReference>
<dbReference type="RefSeq" id="WP_024314021.1">
    <property type="nucleotide sequence ID" value="NZ_ATTO01000008.1"/>
</dbReference>
<proteinExistence type="predicted"/>
<dbReference type="HOGENOM" id="CLU_2919657_0_0_5"/>
<reference evidence="1" key="1">
    <citation type="submission" date="2013-11" db="EMBL/GenBank/DDBJ databases">
        <title>Draft genome sequence of the broad-host-range Rhizobium sp. LPU83 strain, a member of the low-genetic diversity Oregon-like Rhizobium sp. group.</title>
        <authorList>
            <person name="Wibberg D."/>
            <person name="Puehler A."/>
            <person name="Schlueter A."/>
        </authorList>
    </citation>
    <scope>NUCLEOTIDE SEQUENCE [LARGE SCALE GENOMIC DNA]</scope>
    <source>
        <strain evidence="1">LPU83</strain>
    </source>
</reference>
<name>W6RBB6_9HYPH</name>
<evidence type="ECO:0000313" key="2">
    <source>
        <dbReference type="Proteomes" id="UP000019443"/>
    </source>
</evidence>
<sequence>MPQFILDSVTYARLMDALLSCSADVYVSQDTDPFKIALGEIAGLWPESVTGGYGANVPAAK</sequence>
<dbReference type="KEGG" id="rhl:LPU83_1956"/>
<organism evidence="1 2">
    <name type="scientific">Rhizobium favelukesii</name>
    <dbReference type="NCBI Taxonomy" id="348824"/>
    <lineage>
        <taxon>Bacteria</taxon>
        <taxon>Pseudomonadati</taxon>
        <taxon>Pseudomonadota</taxon>
        <taxon>Alphaproteobacteria</taxon>
        <taxon>Hyphomicrobiales</taxon>
        <taxon>Rhizobiaceae</taxon>
        <taxon>Rhizobium/Agrobacterium group</taxon>
        <taxon>Rhizobium</taxon>
    </lineage>
</organism>
<protein>
    <submittedName>
        <fullName evidence="1">Uncharacterized protein</fullName>
    </submittedName>
</protein>